<sequence length="45" mass="4871">MKQTADLAKWKCFKRKSSSKLSKLLGMLSDSSPNSPKAANQTADA</sequence>
<proteinExistence type="predicted"/>
<evidence type="ECO:0000313" key="2">
    <source>
        <dbReference type="EMBL" id="JAH42974.1"/>
    </source>
</evidence>
<name>A0A0E9SNN2_ANGAN</name>
<reference evidence="2" key="2">
    <citation type="journal article" date="2015" name="Fish Shellfish Immunol.">
        <title>Early steps in the European eel (Anguilla anguilla)-Vibrio vulnificus interaction in the gills: Role of the RtxA13 toxin.</title>
        <authorList>
            <person name="Callol A."/>
            <person name="Pajuelo D."/>
            <person name="Ebbesson L."/>
            <person name="Teles M."/>
            <person name="MacKenzie S."/>
            <person name="Amaro C."/>
        </authorList>
    </citation>
    <scope>NUCLEOTIDE SEQUENCE</scope>
</reference>
<dbReference type="EMBL" id="GBXM01065603">
    <property type="protein sequence ID" value="JAH42974.1"/>
    <property type="molecule type" value="Transcribed_RNA"/>
</dbReference>
<reference evidence="2" key="1">
    <citation type="submission" date="2014-11" db="EMBL/GenBank/DDBJ databases">
        <authorList>
            <person name="Amaro Gonzalez C."/>
        </authorList>
    </citation>
    <scope>NUCLEOTIDE SEQUENCE</scope>
</reference>
<accession>A0A0E9SNN2</accession>
<dbReference type="AlphaFoldDB" id="A0A0E9SNN2"/>
<feature type="region of interest" description="Disordered" evidence="1">
    <location>
        <begin position="24"/>
        <end position="45"/>
    </location>
</feature>
<organism evidence="2">
    <name type="scientific">Anguilla anguilla</name>
    <name type="common">European freshwater eel</name>
    <name type="synonym">Muraena anguilla</name>
    <dbReference type="NCBI Taxonomy" id="7936"/>
    <lineage>
        <taxon>Eukaryota</taxon>
        <taxon>Metazoa</taxon>
        <taxon>Chordata</taxon>
        <taxon>Craniata</taxon>
        <taxon>Vertebrata</taxon>
        <taxon>Euteleostomi</taxon>
        <taxon>Actinopterygii</taxon>
        <taxon>Neopterygii</taxon>
        <taxon>Teleostei</taxon>
        <taxon>Anguilliformes</taxon>
        <taxon>Anguillidae</taxon>
        <taxon>Anguilla</taxon>
    </lineage>
</organism>
<feature type="compositionally biased region" description="Polar residues" evidence="1">
    <location>
        <begin position="33"/>
        <end position="45"/>
    </location>
</feature>
<evidence type="ECO:0000256" key="1">
    <source>
        <dbReference type="SAM" id="MobiDB-lite"/>
    </source>
</evidence>
<protein>
    <submittedName>
        <fullName evidence="2">Uncharacterized protein</fullName>
    </submittedName>
</protein>